<organism evidence="1 2">
    <name type="scientific">Candidatus Yanofskybacteria bacterium RIFCSPHIGHO2_01_FULL_48_25b</name>
    <dbReference type="NCBI Taxonomy" id="1802672"/>
    <lineage>
        <taxon>Bacteria</taxon>
        <taxon>Candidatus Yanofskyibacteriota</taxon>
    </lineage>
</organism>
<accession>A0A1F8F0T1</accession>
<dbReference type="Proteomes" id="UP000177605">
    <property type="component" value="Unassembled WGS sequence"/>
</dbReference>
<name>A0A1F8F0T1_9BACT</name>
<sequence>MRLEIWQAPDEPNQFGHGAISNKVAMPQKIIIVRSQNQTPENEVNDRLHRLNPGWCVISAQTSLAPYGMMEYKGIDVAQHVYFVTTLVLEKKPRKK</sequence>
<dbReference type="EMBL" id="MGJM01000010">
    <property type="protein sequence ID" value="OGN06723.1"/>
    <property type="molecule type" value="Genomic_DNA"/>
</dbReference>
<protein>
    <submittedName>
        <fullName evidence="1">Uncharacterized protein</fullName>
    </submittedName>
</protein>
<proteinExistence type="predicted"/>
<gene>
    <name evidence="1" type="ORF">A2669_00100</name>
</gene>
<reference evidence="1 2" key="1">
    <citation type="journal article" date="2016" name="Nat. Commun.">
        <title>Thousands of microbial genomes shed light on interconnected biogeochemical processes in an aquifer system.</title>
        <authorList>
            <person name="Anantharaman K."/>
            <person name="Brown C.T."/>
            <person name="Hug L.A."/>
            <person name="Sharon I."/>
            <person name="Castelle C.J."/>
            <person name="Probst A.J."/>
            <person name="Thomas B.C."/>
            <person name="Singh A."/>
            <person name="Wilkins M.J."/>
            <person name="Karaoz U."/>
            <person name="Brodie E.L."/>
            <person name="Williams K.H."/>
            <person name="Hubbard S.S."/>
            <person name="Banfield J.F."/>
        </authorList>
    </citation>
    <scope>NUCLEOTIDE SEQUENCE [LARGE SCALE GENOMIC DNA]</scope>
</reference>
<evidence type="ECO:0000313" key="1">
    <source>
        <dbReference type="EMBL" id="OGN06723.1"/>
    </source>
</evidence>
<comment type="caution">
    <text evidence="1">The sequence shown here is derived from an EMBL/GenBank/DDBJ whole genome shotgun (WGS) entry which is preliminary data.</text>
</comment>
<evidence type="ECO:0000313" key="2">
    <source>
        <dbReference type="Proteomes" id="UP000177605"/>
    </source>
</evidence>
<dbReference type="AlphaFoldDB" id="A0A1F8F0T1"/>